<evidence type="ECO:0000259" key="6">
    <source>
        <dbReference type="Pfam" id="PF22731"/>
    </source>
</evidence>
<dbReference type="Pfam" id="PF22731">
    <property type="entry name" value="NCH4"/>
    <property type="match status" value="1"/>
</dbReference>
<evidence type="ECO:0000256" key="2">
    <source>
        <dbReference type="ARBA" id="ARBA00022549"/>
    </source>
</evidence>
<gene>
    <name evidence="7" type="ORF">NIES23_13990</name>
</gene>
<dbReference type="SUPFAM" id="SSF52540">
    <property type="entry name" value="P-loop containing nucleoside triphosphate hydrolases"/>
    <property type="match status" value="1"/>
</dbReference>
<evidence type="ECO:0000256" key="5">
    <source>
        <dbReference type="SAM" id="Coils"/>
    </source>
</evidence>
<dbReference type="InterPro" id="IPR027417">
    <property type="entry name" value="P-loop_NTPase"/>
</dbReference>
<dbReference type="EMBL" id="AP018216">
    <property type="protein sequence ID" value="BAY68611.1"/>
    <property type="molecule type" value="Genomic_DNA"/>
</dbReference>
<dbReference type="InterPro" id="IPR054589">
    <property type="entry name" value="NCH4"/>
</dbReference>
<dbReference type="GO" id="GO:0030089">
    <property type="term" value="C:phycobilisome"/>
    <property type="evidence" value="ECO:0007669"/>
    <property type="project" value="UniProtKB-KW"/>
</dbReference>
<dbReference type="GO" id="GO:0016829">
    <property type="term" value="F:lyase activity"/>
    <property type="evidence" value="ECO:0007669"/>
    <property type="project" value="UniProtKB-KW"/>
</dbReference>
<reference evidence="7 8" key="1">
    <citation type="submission" date="2017-06" db="EMBL/GenBank/DDBJ databases">
        <title>Genome sequencing of cyanobaciteial culture collection at National Institute for Environmental Studies (NIES).</title>
        <authorList>
            <person name="Hirose Y."/>
            <person name="Shimura Y."/>
            <person name="Fujisawa T."/>
            <person name="Nakamura Y."/>
            <person name="Kawachi M."/>
        </authorList>
    </citation>
    <scope>NUCLEOTIDE SEQUENCE [LARGE SCALE GENOMIC DNA]</scope>
    <source>
        <strain evidence="7 8">NIES-23</strain>
    </source>
</reference>
<dbReference type="SMART" id="SM00567">
    <property type="entry name" value="EZ_HEAT"/>
    <property type="match status" value="6"/>
</dbReference>
<keyword evidence="5" id="KW-0175">Coiled coil</keyword>
<proteinExistence type="inferred from homology"/>
<dbReference type="GO" id="GO:0016491">
    <property type="term" value="F:oxidoreductase activity"/>
    <property type="evidence" value="ECO:0007669"/>
    <property type="project" value="TreeGrafter"/>
</dbReference>
<evidence type="ECO:0000256" key="4">
    <source>
        <dbReference type="ARBA" id="ARBA00023239"/>
    </source>
</evidence>
<feature type="domain" description="NACHT C-terminal Helical" evidence="6">
    <location>
        <begin position="797"/>
        <end position="839"/>
    </location>
</feature>
<keyword evidence="2" id="KW-0042">Antenna complex</keyword>
<dbReference type="InterPro" id="IPR004155">
    <property type="entry name" value="PBS_lyase_HEAT"/>
</dbReference>
<dbReference type="Gene3D" id="3.40.50.300">
    <property type="entry name" value="P-loop containing nucleotide triphosphate hydrolases"/>
    <property type="match status" value="1"/>
</dbReference>
<dbReference type="AlphaFoldDB" id="A0A1Z4KI01"/>
<accession>A0A1Z4KI01</accession>
<comment type="similarity">
    <text evidence="1">Belongs to the CpcE/RpcE/PecE family.</text>
</comment>
<feature type="coiled-coil region" evidence="5">
    <location>
        <begin position="287"/>
        <end position="314"/>
    </location>
</feature>
<dbReference type="Pfam" id="PF13646">
    <property type="entry name" value="HEAT_2"/>
    <property type="match status" value="2"/>
</dbReference>
<keyword evidence="4" id="KW-0456">Lyase</keyword>
<dbReference type="InterPro" id="IPR016024">
    <property type="entry name" value="ARM-type_fold"/>
</dbReference>
<dbReference type="SUPFAM" id="SSF48371">
    <property type="entry name" value="ARM repeat"/>
    <property type="match status" value="1"/>
</dbReference>
<evidence type="ECO:0000256" key="1">
    <source>
        <dbReference type="ARBA" id="ARBA00009299"/>
    </source>
</evidence>
<keyword evidence="3" id="KW-0605">Phycobilisome</keyword>
<dbReference type="Proteomes" id="UP000217507">
    <property type="component" value="Chromosome"/>
</dbReference>
<dbReference type="PANTHER" id="PTHR12697">
    <property type="entry name" value="PBS LYASE HEAT-LIKE PROTEIN"/>
    <property type="match status" value="1"/>
</dbReference>
<evidence type="ECO:0000313" key="7">
    <source>
        <dbReference type="EMBL" id="BAY68611.1"/>
    </source>
</evidence>
<evidence type="ECO:0000256" key="3">
    <source>
        <dbReference type="ARBA" id="ARBA00022738"/>
    </source>
</evidence>
<dbReference type="Gene3D" id="1.25.10.10">
    <property type="entry name" value="Leucine-rich Repeat Variant"/>
    <property type="match status" value="2"/>
</dbReference>
<protein>
    <recommendedName>
        <fullName evidence="6">NACHT C-terminal Helical domain-containing protein</fullName>
    </recommendedName>
</protein>
<dbReference type="PANTHER" id="PTHR12697:SF5">
    <property type="entry name" value="DEOXYHYPUSINE HYDROXYLASE"/>
    <property type="match status" value="1"/>
</dbReference>
<dbReference type="InterPro" id="IPR011989">
    <property type="entry name" value="ARM-like"/>
</dbReference>
<organism evidence="7 8">
    <name type="scientific">Trichormus variabilis NIES-23</name>
    <dbReference type="NCBI Taxonomy" id="1973479"/>
    <lineage>
        <taxon>Bacteria</taxon>
        <taxon>Bacillati</taxon>
        <taxon>Cyanobacteriota</taxon>
        <taxon>Cyanophyceae</taxon>
        <taxon>Nostocales</taxon>
        <taxon>Nostocaceae</taxon>
        <taxon>Trichormus</taxon>
    </lineage>
</organism>
<sequence length="851" mass="93637">MEPLTTAAMSDDKLQPCGNNKTKRIYAISSVVSNKTLTKMSKRTVKRLLTVSAVSFSCLWLSVMPMSKVWAQISQDPEISTYIQQLKDKDANVRFNAASALWNMGGEAKAAIPSLILALQSDKDANVRSTAAFALGSMGGEAKAAIPSLILALQSDKDANVRSTAAFALGRMGGEAKAAIPSLILALQSDKDANVRSTAAFALGRMGGEAKAAIPSLIQALQSDKDANVRSTAANVLGSMGGEAKAAIPSLILALQSDKDANVRFNAADALATISASFQDKAGTMAFAELDKAIEDLEKVLKALKDNKDKNLDTSITSVNRSLDALKTKRQSRLLDRTLEWMTKNPWVTGGLIYIIFFPSLWLILLRVRPLWVLHVNNALKPLSSFKLPDALGGVAFPIRTLLFIEFFNYHPRVLDAWVEKRLTSAKEGFNKKKTVTERSIFVPIPVVLDNNNLAQFTATDLQLIFNQKRATLLIWGEGGAGKTSLACTLAQWAMNDNESQRLSKHQMLPVLIEQELDHPLKETIGGQLQALISETKTIDDELLTNLLRQRRILVIVDHFSEMSEATRNKIHPAEKDFPVNALIVTSRVEEKLNEVPKTTIQPLRVAGDRLSSFMEAYLTQRRKRDLFTDVEYFDACHRLSLMVGQRNITVLLAKLYAEQMIATKEGTASDLPENIPDLMLAYLNELNRDRLETEPNNRTVQRDAKVIAWQCLKTTFRPTSAKLEDILAALDDGNKVEERLQHLEKRLRLIQTIGAAQDKIRLALDPLAEYLAGLYLIDSYGGDTASWRGFLSQVNTIPDVELIKGFLLAVQDCCLALGNEAGVPDFVADELALKTALTTPAPTVLVGNSQ</sequence>
<name>A0A1Z4KI01_ANAVA</name>
<evidence type="ECO:0000313" key="8">
    <source>
        <dbReference type="Proteomes" id="UP000217507"/>
    </source>
</evidence>